<dbReference type="Proteomes" id="UP000003340">
    <property type="component" value="Unassembled WGS sequence"/>
</dbReference>
<dbReference type="AlphaFoldDB" id="C0E8D8"/>
<evidence type="ECO:0000313" key="1">
    <source>
        <dbReference type="EMBL" id="EEG32250.1"/>
    </source>
</evidence>
<reference evidence="1 2" key="1">
    <citation type="submission" date="2009-01" db="EMBL/GenBank/DDBJ databases">
        <authorList>
            <person name="Fulton L."/>
            <person name="Clifton S."/>
            <person name="Fulton B."/>
            <person name="Xu J."/>
            <person name="Minx P."/>
            <person name="Pepin K.H."/>
            <person name="Johnson M."/>
            <person name="Bhonagiri V."/>
            <person name="Nash W.E."/>
            <person name="Mardis E.R."/>
            <person name="Wilson R.K."/>
        </authorList>
    </citation>
    <scope>NUCLEOTIDE SEQUENCE [LARGE SCALE GENOMIC DNA]</scope>
    <source>
        <strain evidence="1 2">DSM 5476</strain>
    </source>
</reference>
<evidence type="ECO:0008006" key="3">
    <source>
        <dbReference type="Google" id="ProtNLM"/>
    </source>
</evidence>
<name>C0E8D8_9FIRM</name>
<dbReference type="PANTHER" id="PTHR37804">
    <property type="entry name" value="CDAA REGULATORY PROTEIN CDAR"/>
    <property type="match status" value="1"/>
</dbReference>
<protein>
    <recommendedName>
        <fullName evidence="3">YbbR-like protein</fullName>
    </recommendedName>
</protein>
<comment type="caution">
    <text evidence="1">The sequence shown here is derived from an EMBL/GenBank/DDBJ whole genome shotgun (WGS) entry which is preliminary data.</text>
</comment>
<organism evidence="1 2">
    <name type="scientific">[Clostridium] methylpentosum DSM 5476</name>
    <dbReference type="NCBI Taxonomy" id="537013"/>
    <lineage>
        <taxon>Bacteria</taxon>
        <taxon>Bacillati</taxon>
        <taxon>Bacillota</taxon>
        <taxon>Clostridia</taxon>
        <taxon>Eubacteriales</taxon>
        <taxon>Oscillospiraceae</taxon>
        <taxon>Oscillospiraceae incertae sedis</taxon>
    </lineage>
</organism>
<dbReference type="PANTHER" id="PTHR37804:SF1">
    <property type="entry name" value="CDAA REGULATORY PROTEIN CDAR"/>
    <property type="match status" value="1"/>
</dbReference>
<dbReference type="InterPro" id="IPR053154">
    <property type="entry name" value="c-di-AMP_regulator"/>
</dbReference>
<dbReference type="Gene3D" id="2.170.120.30">
    <property type="match status" value="2"/>
</dbReference>
<dbReference type="EMBL" id="ACEC01000003">
    <property type="protein sequence ID" value="EEG32250.1"/>
    <property type="molecule type" value="Genomic_DNA"/>
</dbReference>
<proteinExistence type="predicted"/>
<evidence type="ECO:0000313" key="2">
    <source>
        <dbReference type="Proteomes" id="UP000003340"/>
    </source>
</evidence>
<dbReference type="HOGENOM" id="CLU_051130_1_0_9"/>
<dbReference type="STRING" id="537013.CLOSTMETH_00083"/>
<dbReference type="eggNOG" id="COG4856">
    <property type="taxonomic scope" value="Bacteria"/>
</dbReference>
<reference evidence="1 2" key="2">
    <citation type="submission" date="2009-02" db="EMBL/GenBank/DDBJ databases">
        <title>Draft genome sequence of Clostridium methylpentosum (DSM 5476).</title>
        <authorList>
            <person name="Sudarsanam P."/>
            <person name="Ley R."/>
            <person name="Guruge J."/>
            <person name="Turnbaugh P.J."/>
            <person name="Mahowald M."/>
            <person name="Liep D."/>
            <person name="Gordon J."/>
        </authorList>
    </citation>
    <scope>NUCLEOTIDE SEQUENCE [LARGE SCALE GENOMIC DNA]</scope>
    <source>
        <strain evidence="1 2">DSM 5476</strain>
    </source>
</reference>
<accession>C0E8D8</accession>
<gene>
    <name evidence="1" type="ORF">CLOSTMETH_00083</name>
</gene>
<keyword evidence="2" id="KW-1185">Reference proteome</keyword>
<sequence length="431" mass="48344">MKKLKFGKLIESKRFVFFFSLFIAIIAWLIVFIQFDPTGDKTIRNVPVVINVENSSLIQDLNLEVINQKTKSIDVTVNGKLYKMGNLSPDDFEMTVSLSDVSKEGEYKLDITSVRLKDESQDYKVTDWFPRTVEAQFATVSSKTVTLEADAPNISAKDGYTKKAAIADPVNLEVRGPNEDINQLDRIVLRTNQTRSVDATFQTEEGIELLFYNTNGEQMKSDLFQYDKDTKFKITVPIYKQKTVPLTFKYRNAPASLDTSKLRYTMTANGQEVSEIKVIGPADAVDNLKEINLGYVSLYDLDVDKTFKFDIPMTSGFENADTFSQVTIDFSQNKLKSGLFTVREISLTNLPDGYDVQVDTTEIKNVKAVWSEELVSSPVVDSDLAAMVDFTNQTLKEGRLTVPVTIDVISKDGVWVVGHYECTVTATAKTG</sequence>